<dbReference type="PROSITE" id="PS51841">
    <property type="entry name" value="LTD"/>
    <property type="match status" value="2"/>
</dbReference>
<evidence type="ECO:0000259" key="1">
    <source>
        <dbReference type="PROSITE" id="PS51841"/>
    </source>
</evidence>
<feature type="domain" description="LTD" evidence="1">
    <location>
        <begin position="1"/>
        <end position="125"/>
    </location>
</feature>
<dbReference type="EMBL" id="AP024702">
    <property type="protein sequence ID" value="BCX47823.1"/>
    <property type="molecule type" value="Genomic_DNA"/>
</dbReference>
<reference evidence="2 3" key="1">
    <citation type="submission" date="2021-06" db="EMBL/GenBank/DDBJ databases">
        <title>Complete genome of Haloferula helveola possessing various polysaccharide degrading enzymes.</title>
        <authorList>
            <person name="Takami H."/>
            <person name="Huang C."/>
            <person name="Hamasaki K."/>
        </authorList>
    </citation>
    <scope>NUCLEOTIDE SEQUENCE [LARGE SCALE GENOMIC DNA]</scope>
    <source>
        <strain evidence="2 3">CN-1</strain>
    </source>
</reference>
<organism evidence="2 3">
    <name type="scientific">Haloferula helveola</name>
    <dbReference type="NCBI Taxonomy" id="490095"/>
    <lineage>
        <taxon>Bacteria</taxon>
        <taxon>Pseudomonadati</taxon>
        <taxon>Verrucomicrobiota</taxon>
        <taxon>Verrucomicrobiia</taxon>
        <taxon>Verrucomicrobiales</taxon>
        <taxon>Verrucomicrobiaceae</taxon>
        <taxon>Haloferula</taxon>
    </lineage>
</organism>
<dbReference type="Pfam" id="PF00932">
    <property type="entry name" value="LTD"/>
    <property type="match status" value="2"/>
</dbReference>
<protein>
    <submittedName>
        <fullName evidence="2">Endonuclease</fullName>
    </submittedName>
</protein>
<name>A0ABM7RDV0_9BACT</name>
<evidence type="ECO:0000313" key="3">
    <source>
        <dbReference type="Proteomes" id="UP001374893"/>
    </source>
</evidence>
<accession>A0ABM7RDV0</accession>
<dbReference type="GO" id="GO:0004519">
    <property type="term" value="F:endonuclease activity"/>
    <property type="evidence" value="ECO:0007669"/>
    <property type="project" value="UniProtKB-KW"/>
</dbReference>
<keyword evidence="2" id="KW-0540">Nuclease</keyword>
<evidence type="ECO:0000313" key="2">
    <source>
        <dbReference type="EMBL" id="BCX47823.1"/>
    </source>
</evidence>
<keyword evidence="2" id="KW-0378">Hydrolase</keyword>
<keyword evidence="3" id="KW-1185">Reference proteome</keyword>
<dbReference type="InterPro" id="IPR001322">
    <property type="entry name" value="Lamin_tail_dom"/>
</dbReference>
<gene>
    <name evidence="2" type="ORF">HAHE_17310</name>
</gene>
<sequence>MAGQLILSEVYYDHVGSDNGYEWVEIANVGTTTVDLSTWSLGWGGSDYTYGTLQLSGTIAPGATFVVGGPISDPVNANPTYDLAIDFDPDIQNGGASADGIALFDVVAEDIKAASIPVDAVIYAGTNTNNLLDETGNPGATDVADVTNGWSIQRIDLEGTWAQNEFPSPGTLAFGLGSDTLLLSEVFYDPVGTGDDGLEWVEIINPGSTAVDLSSWSLGWGGLNLVYGQLQLSGTIAAGATIVVGGPVSSAANQNPSFDLAVDLNPDLQNSGAAADAVALFNLPASSVSASTVPVDVVIYGGTNSNNLIDETGAIGTVDVGDAASGQSIVRINLAGAWQIQNTPTPGIAAFAFGDPVTGVRILSVNTTTGTVQLEITLATAASVDIESSGNLAPSSWQPESTVALPAGTTTVSVTLSPVPDRAFLRVLESGP</sequence>
<dbReference type="Proteomes" id="UP001374893">
    <property type="component" value="Chromosome"/>
</dbReference>
<proteinExistence type="predicted"/>
<keyword evidence="2" id="KW-0255">Endonuclease</keyword>
<feature type="domain" description="LTD" evidence="1">
    <location>
        <begin position="160"/>
        <end position="302"/>
    </location>
</feature>